<keyword evidence="2" id="KW-1185">Reference proteome</keyword>
<dbReference type="Proteomes" id="UP000749559">
    <property type="component" value="Unassembled WGS sequence"/>
</dbReference>
<accession>A0A8S4NST0</accession>
<dbReference type="EMBL" id="CAIIXF020000005">
    <property type="protein sequence ID" value="CAH1783347.1"/>
    <property type="molecule type" value="Genomic_DNA"/>
</dbReference>
<evidence type="ECO:0000313" key="2">
    <source>
        <dbReference type="Proteomes" id="UP000749559"/>
    </source>
</evidence>
<dbReference type="OrthoDB" id="6155454at2759"/>
<dbReference type="AlphaFoldDB" id="A0A8S4NST0"/>
<evidence type="ECO:0000313" key="1">
    <source>
        <dbReference type="EMBL" id="CAH1783347.1"/>
    </source>
</evidence>
<proteinExistence type="predicted"/>
<reference evidence="1" key="1">
    <citation type="submission" date="2022-03" db="EMBL/GenBank/DDBJ databases">
        <authorList>
            <person name="Martin C."/>
        </authorList>
    </citation>
    <scope>NUCLEOTIDE SEQUENCE</scope>
</reference>
<name>A0A8S4NST0_OWEFU</name>
<organism evidence="1 2">
    <name type="scientific">Owenia fusiformis</name>
    <name type="common">Polychaete worm</name>
    <dbReference type="NCBI Taxonomy" id="6347"/>
    <lineage>
        <taxon>Eukaryota</taxon>
        <taxon>Metazoa</taxon>
        <taxon>Spiralia</taxon>
        <taxon>Lophotrochozoa</taxon>
        <taxon>Annelida</taxon>
        <taxon>Polychaeta</taxon>
        <taxon>Sedentaria</taxon>
        <taxon>Canalipalpata</taxon>
        <taxon>Sabellida</taxon>
        <taxon>Oweniida</taxon>
        <taxon>Oweniidae</taxon>
        <taxon>Owenia</taxon>
    </lineage>
</organism>
<protein>
    <submittedName>
        <fullName evidence="1">Uncharacterized protein</fullName>
    </submittedName>
</protein>
<gene>
    <name evidence="1" type="ORF">OFUS_LOCUS9694</name>
</gene>
<sequence length="293" mass="31698">MEMISGDPYSIAVTQQRVDGAIKKVGEIIKITLSLSLCSVEDPDVCTERLNVFTGAQFIVPTATGCGGHSTSPPLGGLENLVATIDGGGLSDLMKDIRGIYRKLLDDDINKMLNDQSSEDFESYDVCLDGEMPFGPKSVTFFDLKMQMMVGPIPLVFGFRGGGSIGVVVSCRFCILSMKVTGGVRPEMGITVSGSLGVGLAILSAEVRIIGHIMTTAFPTRVGIGFSKFPLDASMGMDLELTPLRLALETGLTSSIVGDIFMINVWQYTTPVHRVIHLIFIHLVIYFRNQNQH</sequence>
<comment type="caution">
    <text evidence="1">The sequence shown here is derived from an EMBL/GenBank/DDBJ whole genome shotgun (WGS) entry which is preliminary data.</text>
</comment>